<dbReference type="PROSITE" id="PS50887">
    <property type="entry name" value="GGDEF"/>
    <property type="match status" value="1"/>
</dbReference>
<dbReference type="InterPro" id="IPR000160">
    <property type="entry name" value="GGDEF_dom"/>
</dbReference>
<evidence type="ECO:0000256" key="1">
    <source>
        <dbReference type="SAM" id="Phobius"/>
    </source>
</evidence>
<keyword evidence="1" id="KW-0472">Membrane</keyword>
<feature type="domain" description="GGDEF" evidence="2">
    <location>
        <begin position="185"/>
        <end position="320"/>
    </location>
</feature>
<gene>
    <name evidence="3" type="ORF">AN401_11830</name>
</gene>
<dbReference type="SUPFAM" id="SSF55073">
    <property type="entry name" value="Nucleotide cyclase"/>
    <property type="match status" value="1"/>
</dbReference>
<evidence type="ECO:0000313" key="4">
    <source>
        <dbReference type="Proteomes" id="UP000217763"/>
    </source>
</evidence>
<evidence type="ECO:0000313" key="3">
    <source>
        <dbReference type="EMBL" id="ATG74458.1"/>
    </source>
</evidence>
<dbReference type="AlphaFoldDB" id="A0A291HQU2"/>
<dbReference type="InterPro" id="IPR029787">
    <property type="entry name" value="Nucleotide_cyclase"/>
</dbReference>
<dbReference type="Gene3D" id="3.30.450.20">
    <property type="entry name" value="PAS domain"/>
    <property type="match status" value="1"/>
</dbReference>
<dbReference type="Proteomes" id="UP000217763">
    <property type="component" value="Chromosome"/>
</dbReference>
<keyword evidence="1" id="KW-0812">Transmembrane</keyword>
<dbReference type="Gene3D" id="3.30.70.270">
    <property type="match status" value="1"/>
</dbReference>
<keyword evidence="4" id="KW-1185">Reference proteome</keyword>
<dbReference type="CDD" id="cd01949">
    <property type="entry name" value="GGDEF"/>
    <property type="match status" value="1"/>
</dbReference>
<sequence>MPLWGAGILFMLLVLPWCLVWHYRQAWRGARQRRRWQEERASLALAGAGLGVWEWRPEARQLYWSPAVFGFYGLEARAEVTLEQWLACLAPEQAAALNRWLGQCRPDASGTELTLTLPRGGRLRLTGTWLNEHRQWRLVGMQQDITHADTELRRMSRQAYLDRLTGLPNRNALLGELEQRCRESQPGVLVFLDLDGFKAVNDRHGHEVGDALLLAVAERLSHTLRLCDRIYRLGGDEFVIWLQLDTPDDIRSAERVAGLVIRRLGTPFQLAQVQCRISSSLGLARYPADGDQPGVLLNLADQAMYQAKRSGKGCFVWAGESVREITASHLGT</sequence>
<dbReference type="Pfam" id="PF00990">
    <property type="entry name" value="GGDEF"/>
    <property type="match status" value="1"/>
</dbReference>
<dbReference type="EMBL" id="CP012621">
    <property type="protein sequence ID" value="ATG74458.1"/>
    <property type="molecule type" value="Genomic_DNA"/>
</dbReference>
<dbReference type="NCBIfam" id="TIGR00254">
    <property type="entry name" value="GGDEF"/>
    <property type="match status" value="1"/>
</dbReference>
<dbReference type="InterPro" id="IPR035965">
    <property type="entry name" value="PAS-like_dom_sf"/>
</dbReference>
<dbReference type="PANTHER" id="PTHR46663:SF2">
    <property type="entry name" value="GGDEF DOMAIN-CONTAINING PROTEIN"/>
    <property type="match status" value="1"/>
</dbReference>
<reference evidence="4" key="1">
    <citation type="submission" date="2015-09" db="EMBL/GenBank/DDBJ databases">
        <authorList>
            <person name="Shao Z."/>
            <person name="Wang L."/>
        </authorList>
    </citation>
    <scope>NUCLEOTIDE SEQUENCE [LARGE SCALE GENOMIC DNA]</scope>
    <source>
        <strain evidence="4">F13-1</strain>
    </source>
</reference>
<dbReference type="SUPFAM" id="SSF55785">
    <property type="entry name" value="PYP-like sensor domain (PAS domain)"/>
    <property type="match status" value="1"/>
</dbReference>
<dbReference type="InterPro" id="IPR052163">
    <property type="entry name" value="DGC-Regulatory_Protein"/>
</dbReference>
<organism evidence="3 4">
    <name type="scientific">Zobellella denitrificans</name>
    <dbReference type="NCBI Taxonomy" id="347534"/>
    <lineage>
        <taxon>Bacteria</taxon>
        <taxon>Pseudomonadati</taxon>
        <taxon>Pseudomonadota</taxon>
        <taxon>Gammaproteobacteria</taxon>
        <taxon>Aeromonadales</taxon>
        <taxon>Aeromonadaceae</taxon>
        <taxon>Zobellella</taxon>
    </lineage>
</organism>
<feature type="transmembrane region" description="Helical" evidence="1">
    <location>
        <begin position="6"/>
        <end position="24"/>
    </location>
</feature>
<dbReference type="SMART" id="SM00267">
    <property type="entry name" value="GGDEF"/>
    <property type="match status" value="1"/>
</dbReference>
<proteinExistence type="predicted"/>
<keyword evidence="1" id="KW-1133">Transmembrane helix</keyword>
<dbReference type="KEGG" id="zdf:AN401_11830"/>
<name>A0A291HQU2_9GAMM</name>
<protein>
    <recommendedName>
        <fullName evidence="2">GGDEF domain-containing protein</fullName>
    </recommendedName>
</protein>
<dbReference type="PANTHER" id="PTHR46663">
    <property type="entry name" value="DIGUANYLATE CYCLASE DGCT-RELATED"/>
    <property type="match status" value="1"/>
</dbReference>
<dbReference type="InterPro" id="IPR043128">
    <property type="entry name" value="Rev_trsase/Diguanyl_cyclase"/>
</dbReference>
<accession>A0A291HQU2</accession>
<evidence type="ECO:0000259" key="2">
    <source>
        <dbReference type="PROSITE" id="PS50887"/>
    </source>
</evidence>